<geneLocation type="mitochondrion" evidence="1"/>
<reference evidence="1" key="1">
    <citation type="submission" date="2019-03" db="EMBL/GenBank/DDBJ databases">
        <title>Largest Complete Mitochondrial Genome of a Gymnosperm, Sitka Spruce (Picea sitchensis), Indicates Complex Physical Structure.</title>
        <authorList>
            <person name="Jackman S.D."/>
            <person name="Coombe L."/>
            <person name="Warren R."/>
            <person name="Kirk H."/>
            <person name="Trinh E."/>
            <person name="McLeod T."/>
            <person name="Pleasance S."/>
            <person name="Pandoh P."/>
            <person name="Zhao Y."/>
            <person name="Coope R."/>
            <person name="Bousquet J."/>
            <person name="Bohlmann J.C."/>
            <person name="Jones S.J.M."/>
            <person name="Birol I."/>
        </authorList>
    </citation>
    <scope>NUCLEOTIDE SEQUENCE</scope>
    <source>
        <strain evidence="1">Q903</strain>
    </source>
</reference>
<dbReference type="AlphaFoldDB" id="A0A6B9XWX1"/>
<accession>A0A6B9XWX1</accession>
<protein>
    <submittedName>
        <fullName evidence="1">Uncharacterized protein</fullName>
    </submittedName>
</protein>
<dbReference type="EMBL" id="MK697702">
    <property type="protein sequence ID" value="QHR91606.1"/>
    <property type="molecule type" value="Genomic_DNA"/>
</dbReference>
<evidence type="ECO:0000313" key="1">
    <source>
        <dbReference type="EMBL" id="QHR91606.1"/>
    </source>
</evidence>
<keyword evidence="1" id="KW-0496">Mitochondrion</keyword>
<gene>
    <name evidence="1" type="primary">orf05673</name>
    <name evidence="1" type="ORF">Q903MT_gene5641</name>
</gene>
<organism evidence="1">
    <name type="scientific">Picea sitchensis</name>
    <name type="common">Sitka spruce</name>
    <name type="synonym">Pinus sitchensis</name>
    <dbReference type="NCBI Taxonomy" id="3332"/>
    <lineage>
        <taxon>Eukaryota</taxon>
        <taxon>Viridiplantae</taxon>
        <taxon>Streptophyta</taxon>
        <taxon>Embryophyta</taxon>
        <taxon>Tracheophyta</taxon>
        <taxon>Spermatophyta</taxon>
        <taxon>Pinopsida</taxon>
        <taxon>Pinidae</taxon>
        <taxon>Conifers I</taxon>
        <taxon>Pinales</taxon>
        <taxon>Pinaceae</taxon>
        <taxon>Picea</taxon>
    </lineage>
</organism>
<sequence>MSLDMEERDELYSGLVVWEGWPGWEGASIHIIKKAMNCVGLKASPVGACPACSPSRFIELLGCFPIR</sequence>
<name>A0A6B9XWX1_PICSI</name>
<proteinExistence type="predicted"/>